<keyword evidence="2" id="KW-0378">Hydrolase</keyword>
<reference evidence="5 6" key="1">
    <citation type="submission" date="2020-01" db="EMBL/GenBank/DDBJ databases">
        <authorList>
            <person name="Kim M.K."/>
        </authorList>
    </citation>
    <scope>NUCLEOTIDE SEQUENCE [LARGE SCALE GENOMIC DNA]</scope>
    <source>
        <strain evidence="5 6">BT213</strain>
    </source>
</reference>
<dbReference type="Gene3D" id="3.40.800.10">
    <property type="entry name" value="Ureohydrolase domain"/>
    <property type="match status" value="1"/>
</dbReference>
<dbReference type="RefSeq" id="WP_162346555.1">
    <property type="nucleotide sequence ID" value="NZ_JAAEAA010000013.1"/>
</dbReference>
<evidence type="ECO:0000256" key="2">
    <source>
        <dbReference type="ARBA" id="ARBA00022801"/>
    </source>
</evidence>
<organism evidence="5 6">
    <name type="scientific">Pontibacter fetidus</name>
    <dbReference type="NCBI Taxonomy" id="2700082"/>
    <lineage>
        <taxon>Bacteria</taxon>
        <taxon>Pseudomonadati</taxon>
        <taxon>Bacteroidota</taxon>
        <taxon>Cytophagia</taxon>
        <taxon>Cytophagales</taxon>
        <taxon>Hymenobacteraceae</taxon>
        <taxon>Pontibacter</taxon>
    </lineage>
</organism>
<dbReference type="GO" id="GO:0030145">
    <property type="term" value="F:manganese ion binding"/>
    <property type="evidence" value="ECO:0007669"/>
    <property type="project" value="TreeGrafter"/>
</dbReference>
<proteinExistence type="inferred from homology"/>
<dbReference type="InterPro" id="IPR023696">
    <property type="entry name" value="Ureohydrolase_dom_sf"/>
</dbReference>
<name>A0A6B2H7M5_9BACT</name>
<evidence type="ECO:0000313" key="6">
    <source>
        <dbReference type="Proteomes" id="UP000478546"/>
    </source>
</evidence>
<evidence type="ECO:0000313" key="5">
    <source>
        <dbReference type="EMBL" id="NDK56497.1"/>
    </source>
</evidence>
<comment type="caution">
    <text evidence="5">The sequence shown here is derived from an EMBL/GenBank/DDBJ whole genome shotgun (WGS) entry which is preliminary data.</text>
</comment>
<dbReference type="Proteomes" id="UP000478546">
    <property type="component" value="Unassembled WGS sequence"/>
</dbReference>
<dbReference type="PANTHER" id="PTHR43782">
    <property type="entry name" value="ARGINASE"/>
    <property type="match status" value="1"/>
</dbReference>
<dbReference type="SUPFAM" id="SSF52768">
    <property type="entry name" value="Arginase/deacetylase"/>
    <property type="match status" value="1"/>
</dbReference>
<keyword evidence="3" id="KW-0464">Manganese</keyword>
<gene>
    <name evidence="5" type="ORF">GWO68_11250</name>
</gene>
<keyword evidence="1" id="KW-0479">Metal-binding</keyword>
<accession>A0A6B2H7M5</accession>
<dbReference type="EMBL" id="JAAEAA010000013">
    <property type="protein sequence ID" value="NDK56497.1"/>
    <property type="molecule type" value="Genomic_DNA"/>
</dbReference>
<protein>
    <submittedName>
        <fullName evidence="5">Arginase</fullName>
    </submittedName>
</protein>
<keyword evidence="6" id="KW-1185">Reference proteome</keyword>
<dbReference type="InterPro" id="IPR006035">
    <property type="entry name" value="Ureohydrolase"/>
</dbReference>
<evidence type="ECO:0000256" key="3">
    <source>
        <dbReference type="ARBA" id="ARBA00023211"/>
    </source>
</evidence>
<dbReference type="GO" id="GO:0005737">
    <property type="term" value="C:cytoplasm"/>
    <property type="evidence" value="ECO:0007669"/>
    <property type="project" value="TreeGrafter"/>
</dbReference>
<dbReference type="PROSITE" id="PS51409">
    <property type="entry name" value="ARGINASE_2"/>
    <property type="match status" value="1"/>
</dbReference>
<sequence>MIQLVGIPTFAGALYPGTEATPVALRSHGLLQTIADAGITVSDFGDIALPTDLPRHNVPPVRNWPAPRMVWETIVAQGSSWFDPEKFNLLLGGDCSIVVGVADHLAKLYGDKLYLLVIDAHVDVVKPDPNVCVGAAAMGLWFLTNKNLLWPKPETINPEQITVVACQNPPAETYGIQTITLEQLRQSIKQTIVSVLSNIPEDAKILIHFDVDSVGKDEMPAAYAPSETGLTIVECHELLTNIIADPRTIAMEVTEFSAIKDEDGHNAWSLNNLLADSLREGLKERKLQTGQETIVVNQNN</sequence>
<evidence type="ECO:0000256" key="4">
    <source>
        <dbReference type="PROSITE-ProRule" id="PRU00742"/>
    </source>
</evidence>
<comment type="similarity">
    <text evidence="4">Belongs to the arginase family.</text>
</comment>
<evidence type="ECO:0000256" key="1">
    <source>
        <dbReference type="ARBA" id="ARBA00022723"/>
    </source>
</evidence>
<dbReference type="PANTHER" id="PTHR43782:SF3">
    <property type="entry name" value="ARGINASE"/>
    <property type="match status" value="1"/>
</dbReference>
<dbReference type="GO" id="GO:0004053">
    <property type="term" value="F:arginase activity"/>
    <property type="evidence" value="ECO:0007669"/>
    <property type="project" value="TreeGrafter"/>
</dbReference>
<dbReference type="Pfam" id="PF00491">
    <property type="entry name" value="Arginase"/>
    <property type="match status" value="1"/>
</dbReference>
<dbReference type="AlphaFoldDB" id="A0A6B2H7M5"/>